<dbReference type="InterPro" id="IPR029063">
    <property type="entry name" value="SAM-dependent_MTases_sf"/>
</dbReference>
<dbReference type="Gene3D" id="3.40.50.150">
    <property type="entry name" value="Vaccinia Virus protein VP39"/>
    <property type="match status" value="1"/>
</dbReference>
<dbReference type="InterPro" id="IPR001031">
    <property type="entry name" value="Thioesterase"/>
</dbReference>
<dbReference type="Pfam" id="PF08242">
    <property type="entry name" value="Methyltransf_12"/>
    <property type="match status" value="1"/>
</dbReference>
<dbReference type="CDD" id="cd05930">
    <property type="entry name" value="A_NRPS"/>
    <property type="match status" value="1"/>
</dbReference>
<dbReference type="GO" id="GO:0003824">
    <property type="term" value="F:catalytic activity"/>
    <property type="evidence" value="ECO:0007669"/>
    <property type="project" value="InterPro"/>
</dbReference>
<dbReference type="Gene3D" id="3.30.559.10">
    <property type="entry name" value="Chloramphenicol acetyltransferase-like domain"/>
    <property type="match status" value="2"/>
</dbReference>
<dbReference type="InterPro" id="IPR036736">
    <property type="entry name" value="ACP-like_sf"/>
</dbReference>
<dbReference type="CDD" id="cd02440">
    <property type="entry name" value="AdoMet_MTases"/>
    <property type="match status" value="1"/>
</dbReference>
<dbReference type="Gene3D" id="3.40.50.12780">
    <property type="entry name" value="N-terminal domain of ligase-like"/>
    <property type="match status" value="2"/>
</dbReference>
<accession>A0A1T4TWL9</accession>
<dbReference type="Gene3D" id="3.30.559.30">
    <property type="entry name" value="Nonribosomal peptide synthetase, condensation domain"/>
    <property type="match status" value="2"/>
</dbReference>
<dbReference type="InterPro" id="IPR045851">
    <property type="entry name" value="AMP-bd_C_sf"/>
</dbReference>
<dbReference type="SUPFAM" id="SSF52777">
    <property type="entry name" value="CoA-dependent acyltransferases"/>
    <property type="match status" value="4"/>
</dbReference>
<dbReference type="Pfam" id="PF00975">
    <property type="entry name" value="Thioesterase"/>
    <property type="match status" value="1"/>
</dbReference>
<dbReference type="GO" id="GO:0031177">
    <property type="term" value="F:phosphopantetheine binding"/>
    <property type="evidence" value="ECO:0007669"/>
    <property type="project" value="InterPro"/>
</dbReference>
<dbReference type="Gene3D" id="3.40.50.1820">
    <property type="entry name" value="alpha/beta hydrolase"/>
    <property type="match status" value="1"/>
</dbReference>
<feature type="domain" description="Carrier" evidence="5">
    <location>
        <begin position="1321"/>
        <end position="1396"/>
    </location>
</feature>
<dbReference type="InterPro" id="IPR009081">
    <property type="entry name" value="PP-bd_ACP"/>
</dbReference>
<dbReference type="InterPro" id="IPR042099">
    <property type="entry name" value="ANL_N_sf"/>
</dbReference>
<dbReference type="Gene3D" id="1.10.1200.10">
    <property type="entry name" value="ACP-like"/>
    <property type="match status" value="2"/>
</dbReference>
<evidence type="ECO:0000256" key="1">
    <source>
        <dbReference type="ARBA" id="ARBA00001957"/>
    </source>
</evidence>
<evidence type="ECO:0000256" key="4">
    <source>
        <dbReference type="ARBA" id="ARBA00022737"/>
    </source>
</evidence>
<dbReference type="InterPro" id="IPR010071">
    <property type="entry name" value="AA_adenyl_dom"/>
</dbReference>
<dbReference type="SUPFAM" id="SSF56801">
    <property type="entry name" value="Acetyl-CoA synthetase-like"/>
    <property type="match status" value="2"/>
</dbReference>
<dbReference type="Pfam" id="PF00668">
    <property type="entry name" value="Condensation"/>
    <property type="match status" value="2"/>
</dbReference>
<dbReference type="FunFam" id="1.10.1200.10:FF:000005">
    <property type="entry name" value="Nonribosomal peptide synthetase 1"/>
    <property type="match status" value="1"/>
</dbReference>
<dbReference type="InterPro" id="IPR044894">
    <property type="entry name" value="TubC_N_sf"/>
</dbReference>
<dbReference type="GO" id="GO:0009403">
    <property type="term" value="P:toxin biosynthetic process"/>
    <property type="evidence" value="ECO:0007669"/>
    <property type="project" value="UniProtKB-ARBA"/>
</dbReference>
<dbReference type="FunFam" id="3.40.50.980:FF:000001">
    <property type="entry name" value="Non-ribosomal peptide synthetase"/>
    <property type="match status" value="1"/>
</dbReference>
<sequence>MKEFLVKLKKENIHLSLDNGDISVKYLSEHIDTALIQEIRAKKKDLVDYLSAQHKNGFSGIMPVALQPDYPASAAQKRLWIVSQADDASVAYNVPLICNFNGALDIASLEAAFRQLISRHEILRTVFHEDGNGELRQRIYADGAQRFHLSRWDFRDRVQPETAARQKVEEITRRLFTLTEGPLLTADLLQIDTRCYVLVCVLHHIISDGWSTGVMMGELMASYHAFANGEDPASAPLRIQYKDFAVWQGAELSGEKLAAHRRYWLQQFDGPLPLLDLASDRQRPVVKTYNGAVVSREINASLLQVFKKLLQQEGATLFMGLTALLKALLYRYTGQEDIIIGSPVAGRDHIDLEEQIGFYVNMLALRTRLSGEDTYRVLLRKVKQITLGAYEHQVYPFDTLVSEVYTKAEPGRHPIFDVVLALQNMNDASRQERPTAAGDLSISPYNSSVRVVSLFDLRIDCREVDDQLLFLIEYNTDIYDGDRIERMADNFTGMMQAVVNAPDALLCRLSYLHAAEQKMLTGNVNAATYPADETMVSLFEAQADRTPHAVAVALGEQSLTYRQLDEYANRIAHFLIRTAALQREDGVAVILNRTPDCIAALLGILKAGGMYVPMEPDLPEDRLKFMLRDAGVRVLITEKSFLETANRLQWACSHLEAYCCLDSNDVYQEKEQQENVMMARELWDHVGESAVDQITGGGWGNSFTGGAISAVEMEEYSMNAYLKLKPLLHKNMRVLEIGCSSGLTLCKVAPEVGFYYGTDLSPVIIGNTRQMLAERGMTNVQLQTVVAHDIGNINERGFDLVIINSVIQHFHGHNYLRNVLRQAASLMKDTGWIFIGDVMDAGRKEDLVADLLAFKAANKNAGIQTKTDFSADLFIARGFLEDLIAEANPLKAVEITGKIRTVENELTRYRYDALLTVDKTSPSAPGGKRNKWQYSNTVLAEQPSARPALPLSPGNLAYLIYTSGTTGQPKGVQVQHDNVVRLFMTDPALFDFNETDVWTMFHSYSFDFSVWEMYGALFFGGKLILVPKVVAQDAAAYLQLLSEQQVTVLNQTPSAFYNLSAEILHTAGLSLPLRYVVFGGEALSPGKLENFHAAWPAVKLINMYGITETTVHVTYKEITSAAIGLGISNIGKPIPTLSCYVLDANGELLPVGVPGELYVGGAGVARGYLNREALTAQRFLQDTFAGNGRLYRSGDKVKQLPNGEIEYLGRMDHQVKIRGYRIETGEIEACLLKQEQIDKVKVVARQDRDGGKYLVAYFTGDAETNVKELRSALEKLLPRYMVPSFFVQIAEFPLTRNGKTDVSQLPDPLSPVMQETTGYIAPANEMERLLAAMWEDILGREHISMEDNFFELGGHSLKAMQLKSRIRKEIGRQIALKELFSHNTVRSLALLLENNFHSDEDVSIPRMPEQESYPASYSQRRFWALCQLAESATAYNMSDALFLEGHLDLAALQQALHWEIQRHESLRTVFRQDDAGDVRQYILPAEEAVCPIAYMDISHHPDPDAVLRRLYETDQATLFDLTAELLIRIRVVKVKENLHAIFSLMHHIICDGWSMEILAGELGEAYNCFAAGQAPAWPPLEIQYRDYAAWKNKQQPAENEAYWLQQFTGEIPVLSLPSDYPRPALKTYKGSSIERKLPSEVVTVLRSLCNREDATLFMGLLSGLNALFYRYTGQEDLVVGTPIAGREHHQLENQVGLYLNTLALRTQFSGDDSFQALLARVKDVLLGGYSHGTFPFDQLVEKLQLGKDPGRSPLFDVCMVLQNQRSTNLSAAYRGMKGLAMVPFAAAGGQTTSQFDLLFNFNEKNDELHLLLNYSTDLFSEDTICRFYDHFVQLLKAVTSAPQQPLCKVNYLRPAEIQQLIEGFNATAQDFPATTITALVEAQVAARPEDPAVVYGDSSLTYAALHQRVVALALRLQEDHHLKRGDIAALIMDRSEYMIITLLALLRMGVAYVPIDPDYPEQRRRYMLSHSNAAVVLTDEAYREALSGYPLVVVSAVPGDTAGTALPAAVAQPDDMAYVIFTSGSTGQPKGCMISHSNLANYIQWANGFYFEGADTGNWALITPLAFDLTVTAIYTTLTRGKTLYIGDQGKDIRQLLEDCFRHPDIDTLKLTPSHVSLLQGLDLRDTAIRTVICGGEQLTAAQVEILKNIHPAISVYNEYGPTETTVGCVACLAGNGRSILPIGKPAANTVIYILDAAGMPCPPGVYGEMYIGGAGVGMGYLHDPDQTKAKFVPDIFRPGERAYRSGDIAKWLPDGDLVFAGRKDNQVKINGYRIETEDIEQVILRQPGITAAAVIPGKTVAGSEQFLSAYYVAPESLQPDMLMAALQCQLPVYMLPRYITRLDALPVTLHGKLDTAALPDPRMTGLAGHRYVAPADETEAQLIIIWETVLERKGVGIHDNFFELGGNSLNVLRLSAAIKRTIGVDVSLRDILTYPTIAQLRRKRFTGQDSPAGPSGMHLANGPKKRERKNMFFVPPASGISYWYTDLLQALQQDVNGFFLNLRGIFDNGRPYTSIDELIGEWLGHILTEAEPGEPVFLAGYSSGGPIATILASLLEARGYRPVLFLLDAVPKEVYHETLTDREQFVSTIFPDVDRFSRLAETVAITADQAAVGRFLDMAFNFHCLWPGFKQPDITCSASAFVFVSPPQQNDLSGFHQWRNYIKGELQYIMLEEGEHMQLLQYKGNIDCMAACIRKALEFFG</sequence>
<keyword evidence="4" id="KW-0677">Repeat</keyword>
<dbReference type="EMBL" id="FUWZ01000006">
    <property type="protein sequence ID" value="SKA44830.1"/>
    <property type="molecule type" value="Genomic_DNA"/>
</dbReference>
<dbReference type="Proteomes" id="UP000190367">
    <property type="component" value="Unassembled WGS sequence"/>
</dbReference>
<protein>
    <submittedName>
        <fullName evidence="6">Amino acid adenylation domain-containing protein</fullName>
    </submittedName>
</protein>
<dbReference type="PROSITE" id="PS00455">
    <property type="entry name" value="AMP_BINDING"/>
    <property type="match status" value="2"/>
</dbReference>
<dbReference type="SUPFAM" id="SSF53474">
    <property type="entry name" value="alpha/beta-Hydrolases"/>
    <property type="match status" value="1"/>
</dbReference>
<dbReference type="PROSITE" id="PS00012">
    <property type="entry name" value="PHOSPHOPANTETHEINE"/>
    <property type="match status" value="1"/>
</dbReference>
<dbReference type="PANTHER" id="PTHR45527:SF1">
    <property type="entry name" value="FATTY ACID SYNTHASE"/>
    <property type="match status" value="1"/>
</dbReference>
<dbReference type="InterPro" id="IPR020845">
    <property type="entry name" value="AMP-binding_CS"/>
</dbReference>
<dbReference type="NCBIfam" id="NF003417">
    <property type="entry name" value="PRK04813.1"/>
    <property type="match status" value="3"/>
</dbReference>
<evidence type="ECO:0000313" key="6">
    <source>
        <dbReference type="EMBL" id="SKA44830.1"/>
    </source>
</evidence>
<dbReference type="InterPro" id="IPR001242">
    <property type="entry name" value="Condensation_dom"/>
</dbReference>
<dbReference type="InterPro" id="IPR020806">
    <property type="entry name" value="PKS_PP-bd"/>
</dbReference>
<feature type="domain" description="Carrier" evidence="5">
    <location>
        <begin position="2374"/>
        <end position="2449"/>
    </location>
</feature>
<dbReference type="Gene3D" id="1.10.10.1830">
    <property type="entry name" value="Non-ribosomal peptide synthase, adenylation domain"/>
    <property type="match status" value="1"/>
</dbReference>
<dbReference type="SMART" id="SM00823">
    <property type="entry name" value="PKS_PP"/>
    <property type="match status" value="2"/>
</dbReference>
<gene>
    <name evidence="6" type="ORF">SAMN04488128_106481</name>
</gene>
<dbReference type="Pfam" id="PF00501">
    <property type="entry name" value="AMP-binding"/>
    <property type="match status" value="3"/>
</dbReference>
<dbReference type="OrthoDB" id="9778690at2"/>
<dbReference type="PROSITE" id="PS50075">
    <property type="entry name" value="CARRIER"/>
    <property type="match status" value="2"/>
</dbReference>
<keyword evidence="7" id="KW-1185">Reference proteome</keyword>
<dbReference type="NCBIfam" id="TIGR01733">
    <property type="entry name" value="AA-adenyl-dom"/>
    <property type="match status" value="2"/>
</dbReference>
<dbReference type="Gene3D" id="3.40.50.980">
    <property type="match status" value="2"/>
</dbReference>
<dbReference type="InterPro" id="IPR029058">
    <property type="entry name" value="AB_hydrolase_fold"/>
</dbReference>
<keyword evidence="2" id="KW-0596">Phosphopantetheine</keyword>
<dbReference type="STRING" id="634771.SAMN04488128_106481"/>
<keyword evidence="3" id="KW-0597">Phosphoprotein</keyword>
<dbReference type="SUPFAM" id="SSF53335">
    <property type="entry name" value="S-adenosyl-L-methionine-dependent methyltransferases"/>
    <property type="match status" value="1"/>
</dbReference>
<dbReference type="RefSeq" id="WP_078672815.1">
    <property type="nucleotide sequence ID" value="NZ_FUWZ01000006.1"/>
</dbReference>
<evidence type="ECO:0000256" key="3">
    <source>
        <dbReference type="ARBA" id="ARBA00022553"/>
    </source>
</evidence>
<comment type="cofactor">
    <cofactor evidence="1">
        <name>pantetheine 4'-phosphate</name>
        <dbReference type="ChEBI" id="CHEBI:47942"/>
    </cofactor>
</comment>
<dbReference type="InterPro" id="IPR013217">
    <property type="entry name" value="Methyltransf_12"/>
</dbReference>
<name>A0A1T4TWL9_9BACT</name>
<dbReference type="FunFam" id="3.40.50.980:FF:000002">
    <property type="entry name" value="Enterobactin synthetase component F"/>
    <property type="match status" value="1"/>
</dbReference>
<dbReference type="Pfam" id="PF00550">
    <property type="entry name" value="PP-binding"/>
    <property type="match status" value="2"/>
</dbReference>
<dbReference type="Gene3D" id="3.30.300.30">
    <property type="match status" value="2"/>
</dbReference>
<proteinExistence type="predicted"/>
<dbReference type="GO" id="GO:0005737">
    <property type="term" value="C:cytoplasm"/>
    <property type="evidence" value="ECO:0007669"/>
    <property type="project" value="TreeGrafter"/>
</dbReference>
<organism evidence="6 7">
    <name type="scientific">Chitinophaga eiseniae</name>
    <dbReference type="NCBI Taxonomy" id="634771"/>
    <lineage>
        <taxon>Bacteria</taxon>
        <taxon>Pseudomonadati</taxon>
        <taxon>Bacteroidota</taxon>
        <taxon>Chitinophagia</taxon>
        <taxon>Chitinophagales</taxon>
        <taxon>Chitinophagaceae</taxon>
        <taxon>Chitinophaga</taxon>
    </lineage>
</organism>
<evidence type="ECO:0000259" key="5">
    <source>
        <dbReference type="PROSITE" id="PS50075"/>
    </source>
</evidence>
<evidence type="ECO:0000313" key="7">
    <source>
        <dbReference type="Proteomes" id="UP000190367"/>
    </source>
</evidence>
<dbReference type="GO" id="GO:0043041">
    <property type="term" value="P:amino acid activation for nonribosomal peptide biosynthetic process"/>
    <property type="evidence" value="ECO:0007669"/>
    <property type="project" value="TreeGrafter"/>
</dbReference>
<evidence type="ECO:0000256" key="2">
    <source>
        <dbReference type="ARBA" id="ARBA00022450"/>
    </source>
</evidence>
<dbReference type="CDD" id="cd19531">
    <property type="entry name" value="LCL_NRPS-like"/>
    <property type="match status" value="2"/>
</dbReference>
<dbReference type="InterPro" id="IPR023213">
    <property type="entry name" value="CAT-like_dom_sf"/>
</dbReference>
<dbReference type="InterPro" id="IPR000873">
    <property type="entry name" value="AMP-dep_synth/lig_dom"/>
</dbReference>
<dbReference type="PANTHER" id="PTHR45527">
    <property type="entry name" value="NONRIBOSOMAL PEPTIDE SYNTHETASE"/>
    <property type="match status" value="1"/>
</dbReference>
<reference evidence="7" key="1">
    <citation type="submission" date="2017-02" db="EMBL/GenBank/DDBJ databases">
        <authorList>
            <person name="Varghese N."/>
            <person name="Submissions S."/>
        </authorList>
    </citation>
    <scope>NUCLEOTIDE SEQUENCE [LARGE SCALE GENOMIC DNA]</scope>
    <source>
        <strain evidence="7">DSM 22224</strain>
    </source>
</reference>
<dbReference type="InterPro" id="IPR006162">
    <property type="entry name" value="Ppantetheine_attach_site"/>
</dbReference>
<dbReference type="Pfam" id="PF13193">
    <property type="entry name" value="AMP-binding_C"/>
    <property type="match status" value="1"/>
</dbReference>
<dbReference type="SUPFAM" id="SSF47336">
    <property type="entry name" value="ACP-like"/>
    <property type="match status" value="2"/>
</dbReference>
<dbReference type="Gene3D" id="2.30.38.10">
    <property type="entry name" value="Luciferase, Domain 3"/>
    <property type="match status" value="1"/>
</dbReference>
<dbReference type="InterPro" id="IPR025110">
    <property type="entry name" value="AMP-bd_C"/>
</dbReference>